<dbReference type="Pfam" id="PF01299">
    <property type="entry name" value="Lamp2-like_luminal"/>
    <property type="match status" value="1"/>
</dbReference>
<keyword evidence="8" id="KW-0458">Lysosome</keyword>
<evidence type="ECO:0000256" key="3">
    <source>
        <dbReference type="ARBA" id="ARBA00022729"/>
    </source>
</evidence>
<dbReference type="OMA" id="GPEVECW"/>
<evidence type="ECO:0000256" key="2">
    <source>
        <dbReference type="ARBA" id="ARBA00022692"/>
    </source>
</evidence>
<dbReference type="PROSITE" id="PS51407">
    <property type="entry name" value="LAMP_3"/>
    <property type="match status" value="1"/>
</dbReference>
<keyword evidence="3" id="KW-0732">Signal</keyword>
<dbReference type="GO" id="GO:0005765">
    <property type="term" value="C:lysosomal membrane"/>
    <property type="evidence" value="ECO:0007669"/>
    <property type="project" value="UniProtKB-SubCell"/>
</dbReference>
<dbReference type="PRINTS" id="PR00336">
    <property type="entry name" value="LYSASSOCTDMP"/>
</dbReference>
<name>A0A3Q3W0M5_MOLML</name>
<evidence type="ECO:0000313" key="11">
    <source>
        <dbReference type="Ensembl" id="ENSMMOP00000001884.1"/>
    </source>
</evidence>
<proteinExistence type="inferred from homology"/>
<dbReference type="PANTHER" id="PTHR11506">
    <property type="entry name" value="LYSOSOME-ASSOCIATED MEMBRANE GLYCOPROTEIN"/>
    <property type="match status" value="1"/>
</dbReference>
<dbReference type="PANTHER" id="PTHR11506:SF30">
    <property type="entry name" value="LYSOSOME-ASSOCIATED MEMBRANE GLYCOPROTEIN 3"/>
    <property type="match status" value="1"/>
</dbReference>
<dbReference type="GO" id="GO:0031902">
    <property type="term" value="C:late endosome membrane"/>
    <property type="evidence" value="ECO:0007669"/>
    <property type="project" value="TreeGrafter"/>
</dbReference>
<evidence type="ECO:0000256" key="7">
    <source>
        <dbReference type="ARBA" id="ARBA00023180"/>
    </source>
</evidence>
<feature type="disulfide bond" evidence="8">
    <location>
        <begin position="135"/>
        <end position="172"/>
    </location>
</feature>
<keyword evidence="4" id="KW-0967">Endosome</keyword>
<keyword evidence="5 9" id="KW-1133">Transmembrane helix</keyword>
<evidence type="ECO:0000256" key="4">
    <source>
        <dbReference type="ARBA" id="ARBA00022753"/>
    </source>
</evidence>
<dbReference type="GO" id="GO:0005886">
    <property type="term" value="C:plasma membrane"/>
    <property type="evidence" value="ECO:0007669"/>
    <property type="project" value="TreeGrafter"/>
</dbReference>
<keyword evidence="12" id="KW-1185">Reference proteome</keyword>
<accession>A0A3Q3W0M5</accession>
<dbReference type="Ensembl" id="ENSMMOT00000001919.1">
    <property type="protein sequence ID" value="ENSMMOP00000001884.1"/>
    <property type="gene ID" value="ENSMMOG00000001585.1"/>
</dbReference>
<comment type="similarity">
    <text evidence="8">Belongs to the LAMP family.</text>
</comment>
<evidence type="ECO:0000256" key="6">
    <source>
        <dbReference type="ARBA" id="ARBA00023136"/>
    </source>
</evidence>
<comment type="subcellular location">
    <subcellularLocation>
        <location evidence="1">Endosome membrane</location>
        <topology evidence="1">Single-pass type I membrane protein</topology>
    </subcellularLocation>
    <subcellularLocation>
        <location evidence="8">Lysosome membrane</location>
        <topology evidence="8">Single-pass type I membrane protein</topology>
    </subcellularLocation>
</comment>
<dbReference type="InterPro" id="IPR002000">
    <property type="entry name" value="Lysosome-assoc_membr_glycop"/>
</dbReference>
<dbReference type="STRING" id="94237.ENSMMOP00000001884"/>
<protein>
    <recommendedName>
        <fullName evidence="10">Lysosome-associated membrane glycoprotein 2-like luminal domain-containing protein</fullName>
    </recommendedName>
</protein>
<reference evidence="11" key="2">
    <citation type="submission" date="2025-09" db="UniProtKB">
        <authorList>
            <consortium name="Ensembl"/>
        </authorList>
    </citation>
    <scope>IDENTIFICATION</scope>
</reference>
<keyword evidence="6 8" id="KW-0472">Membrane</keyword>
<sequence length="214" mass="24219">PELQTEVQIYQPVLQPSESLPITGTYMLNKPDGTPCIKATVGVEYIVIEKKTWYFNLDPARVRTSGYCNKQAAVLSLTLPDNAASLQLTFRKVRHIFYNQTFMSFAVEACSNKTYAGLVSNKKLFKTASGESFKCKSDYLLPMSSVLQIKLVPLQLQAFSLHKGQYGKEVECWADFKKRVFPIIIGAVLVCLILIALLTYLFIKDRRRQGYDTL</sequence>
<keyword evidence="8" id="KW-1015">Disulfide bond</keyword>
<reference evidence="11" key="1">
    <citation type="submission" date="2025-08" db="UniProtKB">
        <authorList>
            <consortium name="Ensembl"/>
        </authorList>
    </citation>
    <scope>IDENTIFICATION</scope>
</reference>
<evidence type="ECO:0000256" key="1">
    <source>
        <dbReference type="ARBA" id="ARBA00004530"/>
    </source>
</evidence>
<keyword evidence="2 8" id="KW-0812">Transmembrane</keyword>
<organism evidence="11 12">
    <name type="scientific">Mola mola</name>
    <name type="common">Ocean sunfish</name>
    <name type="synonym">Tetraodon mola</name>
    <dbReference type="NCBI Taxonomy" id="94237"/>
    <lineage>
        <taxon>Eukaryota</taxon>
        <taxon>Metazoa</taxon>
        <taxon>Chordata</taxon>
        <taxon>Craniata</taxon>
        <taxon>Vertebrata</taxon>
        <taxon>Euteleostomi</taxon>
        <taxon>Actinopterygii</taxon>
        <taxon>Neopterygii</taxon>
        <taxon>Teleostei</taxon>
        <taxon>Neoteleostei</taxon>
        <taxon>Acanthomorphata</taxon>
        <taxon>Eupercaria</taxon>
        <taxon>Tetraodontiformes</taxon>
        <taxon>Molidae</taxon>
        <taxon>Mola</taxon>
    </lineage>
</organism>
<evidence type="ECO:0000313" key="12">
    <source>
        <dbReference type="Proteomes" id="UP000261620"/>
    </source>
</evidence>
<evidence type="ECO:0000256" key="8">
    <source>
        <dbReference type="PROSITE-ProRule" id="PRU00740"/>
    </source>
</evidence>
<dbReference type="Gene3D" id="2.40.160.110">
    <property type="match status" value="1"/>
</dbReference>
<dbReference type="GO" id="GO:0072594">
    <property type="term" value="P:establishment of protein localization to organelle"/>
    <property type="evidence" value="ECO:0007669"/>
    <property type="project" value="TreeGrafter"/>
</dbReference>
<comment type="caution">
    <text evidence="8">Lacks conserved residue(s) required for the propagation of feature annotation.</text>
</comment>
<dbReference type="AlphaFoldDB" id="A0A3Q3W0M5"/>
<dbReference type="Proteomes" id="UP000261620">
    <property type="component" value="Unplaced"/>
</dbReference>
<evidence type="ECO:0000256" key="9">
    <source>
        <dbReference type="SAM" id="Phobius"/>
    </source>
</evidence>
<dbReference type="InterPro" id="IPR048528">
    <property type="entry name" value="Lamp2-like_luminal"/>
</dbReference>
<evidence type="ECO:0000256" key="5">
    <source>
        <dbReference type="ARBA" id="ARBA00022989"/>
    </source>
</evidence>
<feature type="domain" description="Lysosome-associated membrane glycoprotein 2-like luminal" evidence="10">
    <location>
        <begin position="22"/>
        <end position="161"/>
    </location>
</feature>
<feature type="transmembrane region" description="Helical" evidence="9">
    <location>
        <begin position="180"/>
        <end position="203"/>
    </location>
</feature>
<evidence type="ECO:0000259" key="10">
    <source>
        <dbReference type="Pfam" id="PF01299"/>
    </source>
</evidence>
<keyword evidence="7" id="KW-0325">Glycoprotein</keyword>